<evidence type="ECO:0000313" key="4">
    <source>
        <dbReference type="Proteomes" id="UP000307244"/>
    </source>
</evidence>
<dbReference type="Pfam" id="PF10091">
    <property type="entry name" value="Glycoamylase"/>
    <property type="match status" value="1"/>
</dbReference>
<reference evidence="3 4" key="1">
    <citation type="submission" date="2019-04" db="EMBL/GenBank/DDBJ databases">
        <title>Pedobacter sp. RP-3-15 sp. nov., isolated from Arctic soil.</title>
        <authorList>
            <person name="Dahal R.H."/>
            <person name="Kim D.-U."/>
        </authorList>
    </citation>
    <scope>NUCLEOTIDE SEQUENCE [LARGE SCALE GENOMIC DNA]</scope>
    <source>
        <strain evidence="3 4">RP-3-15</strain>
    </source>
</reference>
<protein>
    <submittedName>
        <fullName evidence="3">Beta-glucosidase</fullName>
    </submittedName>
</protein>
<dbReference type="RefSeq" id="WP_136837421.1">
    <property type="nucleotide sequence ID" value="NZ_SWBQ01000005.1"/>
</dbReference>
<feature type="domain" description="Glycoamylase-like" evidence="2">
    <location>
        <begin position="221"/>
        <end position="435"/>
    </location>
</feature>
<dbReference type="PIRSF" id="PIRSF028431">
    <property type="entry name" value="UCP028431"/>
    <property type="match status" value="1"/>
</dbReference>
<keyword evidence="4" id="KW-1185">Reference proteome</keyword>
<organism evidence="3 4">
    <name type="scientific">Pedobacter frigoris</name>
    <dbReference type="NCBI Taxonomy" id="2571272"/>
    <lineage>
        <taxon>Bacteria</taxon>
        <taxon>Pseudomonadati</taxon>
        <taxon>Bacteroidota</taxon>
        <taxon>Sphingobacteriia</taxon>
        <taxon>Sphingobacteriales</taxon>
        <taxon>Sphingobacteriaceae</taxon>
        <taxon>Pedobacter</taxon>
    </lineage>
</organism>
<name>A0A4U1CE78_9SPHI</name>
<evidence type="ECO:0000259" key="2">
    <source>
        <dbReference type="Pfam" id="PF10091"/>
    </source>
</evidence>
<accession>A0A4U1CE78</accession>
<dbReference type="InterPro" id="IPR019282">
    <property type="entry name" value="Glycoamylase-like_cons_dom"/>
</dbReference>
<dbReference type="Proteomes" id="UP000307244">
    <property type="component" value="Unassembled WGS sequence"/>
</dbReference>
<dbReference type="Gene3D" id="1.50.10.140">
    <property type="match status" value="1"/>
</dbReference>
<dbReference type="OrthoDB" id="5937621at2"/>
<feature type="chain" id="PRO_5020821650" evidence="1">
    <location>
        <begin position="24"/>
        <end position="462"/>
    </location>
</feature>
<dbReference type="EMBL" id="SWBQ01000005">
    <property type="protein sequence ID" value="TKC04428.1"/>
    <property type="molecule type" value="Genomic_DNA"/>
</dbReference>
<gene>
    <name evidence="3" type="ORF">FA047_17760</name>
</gene>
<sequence>MKRNLLFTPILLAITLITNIACAQKKAEAGKNEGIKPEMKIQKNLTDDQLLDLVQKQTFRYFWDFGHPVSGMARERSNESFNYGSEVVTTGGTGFGVMSIIVAAERKFITRGQAAARTKKIVDFLYKADMYHGAFPHWLDGATGKTIRFSLKDDGADIVETAFLFQGLLTAREYYTEKNPVENSIRSKISQLWEAIEWNWFTQNQNMLYWHWSPNNGWAMNHQIRGYNECLITYILAAGAQRFPVNRQVYADGWAQGRHFLNGKKYYDINLPLGMDFGGPLFFTHYSFTGLDPRGLKDQYADYWEQNKNHTLINRAYCIDNPKKFKGYGANNWGLTASDSWSGYDAHSPTNDHGVITPTAALSSFPYTPEYSMQALKHFYFDMGDKLWSEYGFIDAFSEEKNWHAKSHLAIDQGPIIVMIENYRTGLLWNLFMKSLPAVNGLMRLGFTSPALKKYEPTVIKP</sequence>
<evidence type="ECO:0000256" key="1">
    <source>
        <dbReference type="SAM" id="SignalP"/>
    </source>
</evidence>
<comment type="caution">
    <text evidence="3">The sequence shown here is derived from an EMBL/GenBank/DDBJ whole genome shotgun (WGS) entry which is preliminary data.</text>
</comment>
<proteinExistence type="predicted"/>
<evidence type="ECO:0000313" key="3">
    <source>
        <dbReference type="EMBL" id="TKC04428.1"/>
    </source>
</evidence>
<feature type="signal peptide" evidence="1">
    <location>
        <begin position="1"/>
        <end position="23"/>
    </location>
</feature>
<dbReference type="AlphaFoldDB" id="A0A4U1CE78"/>
<dbReference type="InterPro" id="IPR016883">
    <property type="entry name" value="UCP028431"/>
</dbReference>
<keyword evidence="1" id="KW-0732">Signal</keyword>